<evidence type="ECO:0000256" key="5">
    <source>
        <dbReference type="ARBA" id="ARBA00022777"/>
    </source>
</evidence>
<evidence type="ECO:0000256" key="1">
    <source>
        <dbReference type="ARBA" id="ARBA00009776"/>
    </source>
</evidence>
<dbReference type="EMBL" id="JADIMT010000080">
    <property type="protein sequence ID" value="MBO8436706.1"/>
    <property type="molecule type" value="Genomic_DNA"/>
</dbReference>
<dbReference type="GO" id="GO:0004798">
    <property type="term" value="F:dTMP kinase activity"/>
    <property type="evidence" value="ECO:0007669"/>
    <property type="project" value="UniProtKB-UniRule"/>
</dbReference>
<dbReference type="InterPro" id="IPR018095">
    <property type="entry name" value="Thymidylate_kin_CS"/>
</dbReference>
<dbReference type="GO" id="GO:0005737">
    <property type="term" value="C:cytoplasm"/>
    <property type="evidence" value="ECO:0007669"/>
    <property type="project" value="TreeGrafter"/>
</dbReference>
<dbReference type="Pfam" id="PF02223">
    <property type="entry name" value="Thymidylate_kin"/>
    <property type="match status" value="1"/>
</dbReference>
<protein>
    <recommendedName>
        <fullName evidence="8">Thymidylate kinase</fullName>
        <ecNumber evidence="8">2.7.4.9</ecNumber>
    </recommendedName>
    <alternativeName>
        <fullName evidence="8">dTMP kinase</fullName>
    </alternativeName>
</protein>
<reference evidence="10" key="1">
    <citation type="submission" date="2020-10" db="EMBL/GenBank/DDBJ databases">
        <authorList>
            <person name="Gilroy R."/>
        </authorList>
    </citation>
    <scope>NUCLEOTIDE SEQUENCE</scope>
    <source>
        <strain evidence="10">7293</strain>
    </source>
</reference>
<evidence type="ECO:0000256" key="3">
    <source>
        <dbReference type="ARBA" id="ARBA00022727"/>
    </source>
</evidence>
<dbReference type="Proteomes" id="UP000823615">
    <property type="component" value="Unassembled WGS sequence"/>
</dbReference>
<keyword evidence="5 8" id="KW-0418">Kinase</keyword>
<evidence type="ECO:0000259" key="9">
    <source>
        <dbReference type="Pfam" id="PF02223"/>
    </source>
</evidence>
<dbReference type="InterPro" id="IPR018094">
    <property type="entry name" value="Thymidylate_kinase"/>
</dbReference>
<feature type="domain" description="Thymidylate kinase-like" evidence="9">
    <location>
        <begin position="10"/>
        <end position="195"/>
    </location>
</feature>
<dbReference type="PROSITE" id="PS01331">
    <property type="entry name" value="THYMIDYLATE_KINASE"/>
    <property type="match status" value="1"/>
</dbReference>
<dbReference type="HAMAP" id="MF_00165">
    <property type="entry name" value="Thymidylate_kinase"/>
    <property type="match status" value="1"/>
</dbReference>
<dbReference type="PANTHER" id="PTHR10344:SF4">
    <property type="entry name" value="UMP-CMP KINASE 2, MITOCHONDRIAL"/>
    <property type="match status" value="1"/>
</dbReference>
<comment type="catalytic activity">
    <reaction evidence="7 8">
        <text>dTMP + ATP = dTDP + ADP</text>
        <dbReference type="Rhea" id="RHEA:13517"/>
        <dbReference type="ChEBI" id="CHEBI:30616"/>
        <dbReference type="ChEBI" id="CHEBI:58369"/>
        <dbReference type="ChEBI" id="CHEBI:63528"/>
        <dbReference type="ChEBI" id="CHEBI:456216"/>
        <dbReference type="EC" id="2.7.4.9"/>
    </reaction>
</comment>
<dbReference type="NCBIfam" id="TIGR00041">
    <property type="entry name" value="DTMP_kinase"/>
    <property type="match status" value="1"/>
</dbReference>
<evidence type="ECO:0000256" key="4">
    <source>
        <dbReference type="ARBA" id="ARBA00022741"/>
    </source>
</evidence>
<dbReference type="GO" id="GO:0006227">
    <property type="term" value="P:dUDP biosynthetic process"/>
    <property type="evidence" value="ECO:0007669"/>
    <property type="project" value="TreeGrafter"/>
</dbReference>
<proteinExistence type="inferred from homology"/>
<dbReference type="CDD" id="cd01672">
    <property type="entry name" value="TMPK"/>
    <property type="match status" value="1"/>
</dbReference>
<sequence length="204" mass="23458">MSILKSFIVFEGLDGAGTTTQARNLARYYEFNSRAYFATAEPTSNPIGKLVREVLQKKVTTTPEALAYLYAADRSDHLYNPTYGIARILQEGRVVISDRYFYSSLAYQGVECDIDLVRTINAFPHPEALIFIDTPVEDCLERIERRGEEKELFDRENFLRAVRNNYLEELKRLPDEVNVLVVDGRKSIEETESEIRRFLSSISL</sequence>
<comment type="caution">
    <text evidence="10">The sequence shown here is derived from an EMBL/GenBank/DDBJ whole genome shotgun (WGS) entry which is preliminary data.</text>
</comment>
<comment type="caution">
    <text evidence="8">Lacks conserved residue(s) required for the propagation of feature annotation.</text>
</comment>
<dbReference type="InterPro" id="IPR027417">
    <property type="entry name" value="P-loop_NTPase"/>
</dbReference>
<evidence type="ECO:0000313" key="11">
    <source>
        <dbReference type="Proteomes" id="UP000823615"/>
    </source>
</evidence>
<evidence type="ECO:0000313" key="10">
    <source>
        <dbReference type="EMBL" id="MBO8436706.1"/>
    </source>
</evidence>
<accession>A0A9D9E006</accession>
<dbReference type="GO" id="GO:0005524">
    <property type="term" value="F:ATP binding"/>
    <property type="evidence" value="ECO:0007669"/>
    <property type="project" value="UniProtKB-UniRule"/>
</dbReference>
<comment type="similarity">
    <text evidence="1 8">Belongs to the thymidylate kinase family.</text>
</comment>
<dbReference type="AlphaFoldDB" id="A0A9D9E006"/>
<dbReference type="EC" id="2.7.4.9" evidence="8"/>
<dbReference type="GO" id="GO:0006233">
    <property type="term" value="P:dTDP biosynthetic process"/>
    <property type="evidence" value="ECO:0007669"/>
    <property type="project" value="InterPro"/>
</dbReference>
<comment type="function">
    <text evidence="8">Phosphorylation of dTMP to form dTDP in both de novo and salvage pathways of dTTP synthesis.</text>
</comment>
<dbReference type="GO" id="GO:0006235">
    <property type="term" value="P:dTTP biosynthetic process"/>
    <property type="evidence" value="ECO:0007669"/>
    <property type="project" value="UniProtKB-UniRule"/>
</dbReference>
<keyword evidence="6 8" id="KW-0067">ATP-binding</keyword>
<gene>
    <name evidence="8 10" type="primary">tmk</name>
    <name evidence="10" type="ORF">IAA97_06985</name>
</gene>
<keyword evidence="2 8" id="KW-0808">Transferase</keyword>
<dbReference type="Gene3D" id="3.40.50.300">
    <property type="entry name" value="P-loop containing nucleotide triphosphate hydrolases"/>
    <property type="match status" value="1"/>
</dbReference>
<reference evidence="10" key="2">
    <citation type="journal article" date="2021" name="PeerJ">
        <title>Extensive microbial diversity within the chicken gut microbiome revealed by metagenomics and culture.</title>
        <authorList>
            <person name="Gilroy R."/>
            <person name="Ravi A."/>
            <person name="Getino M."/>
            <person name="Pursley I."/>
            <person name="Horton D.L."/>
            <person name="Alikhan N.F."/>
            <person name="Baker D."/>
            <person name="Gharbi K."/>
            <person name="Hall N."/>
            <person name="Watson M."/>
            <person name="Adriaenssens E.M."/>
            <person name="Foster-Nyarko E."/>
            <person name="Jarju S."/>
            <person name="Secka A."/>
            <person name="Antonio M."/>
            <person name="Oren A."/>
            <person name="Chaudhuri R.R."/>
            <person name="La Ragione R."/>
            <person name="Hildebrand F."/>
            <person name="Pallen M.J."/>
        </authorList>
    </citation>
    <scope>NUCLEOTIDE SEQUENCE</scope>
    <source>
        <strain evidence="10">7293</strain>
    </source>
</reference>
<evidence type="ECO:0000256" key="2">
    <source>
        <dbReference type="ARBA" id="ARBA00022679"/>
    </source>
</evidence>
<dbReference type="PANTHER" id="PTHR10344">
    <property type="entry name" value="THYMIDYLATE KINASE"/>
    <property type="match status" value="1"/>
</dbReference>
<keyword evidence="3 8" id="KW-0545">Nucleotide biosynthesis</keyword>
<evidence type="ECO:0000256" key="8">
    <source>
        <dbReference type="HAMAP-Rule" id="MF_00165"/>
    </source>
</evidence>
<evidence type="ECO:0000256" key="6">
    <source>
        <dbReference type="ARBA" id="ARBA00022840"/>
    </source>
</evidence>
<evidence type="ECO:0000256" key="7">
    <source>
        <dbReference type="ARBA" id="ARBA00048743"/>
    </source>
</evidence>
<name>A0A9D9E006_9SPIO</name>
<keyword evidence="4 8" id="KW-0547">Nucleotide-binding</keyword>
<dbReference type="InterPro" id="IPR039430">
    <property type="entry name" value="Thymidylate_kin-like_dom"/>
</dbReference>
<organism evidence="10 11">
    <name type="scientific">Candidatus Ornithospirochaeta stercoripullorum</name>
    <dbReference type="NCBI Taxonomy" id="2840899"/>
    <lineage>
        <taxon>Bacteria</taxon>
        <taxon>Pseudomonadati</taxon>
        <taxon>Spirochaetota</taxon>
        <taxon>Spirochaetia</taxon>
        <taxon>Spirochaetales</taxon>
        <taxon>Spirochaetaceae</taxon>
        <taxon>Spirochaetaceae incertae sedis</taxon>
        <taxon>Candidatus Ornithospirochaeta</taxon>
    </lineage>
</organism>
<dbReference type="SUPFAM" id="SSF52540">
    <property type="entry name" value="P-loop containing nucleoside triphosphate hydrolases"/>
    <property type="match status" value="1"/>
</dbReference>